<dbReference type="PANTHER" id="PTHR10828">
    <property type="entry name" value="M-PHASE INDUCER PHOSPHATASE DUAL SPECIFICITY PHOSPHATASE CDC25"/>
    <property type="match status" value="1"/>
</dbReference>
<dbReference type="Proteomes" id="UP001165090">
    <property type="component" value="Unassembled WGS sequence"/>
</dbReference>
<dbReference type="EMBL" id="BSDZ01000010">
    <property type="protein sequence ID" value="GLI61385.1"/>
    <property type="molecule type" value="Genomic_DNA"/>
</dbReference>
<proteinExistence type="predicted"/>
<organism evidence="2 3">
    <name type="scientific">Volvox africanus</name>
    <dbReference type="NCBI Taxonomy" id="51714"/>
    <lineage>
        <taxon>Eukaryota</taxon>
        <taxon>Viridiplantae</taxon>
        <taxon>Chlorophyta</taxon>
        <taxon>core chlorophytes</taxon>
        <taxon>Chlorophyceae</taxon>
        <taxon>CS clade</taxon>
        <taxon>Chlamydomonadales</taxon>
        <taxon>Volvocaceae</taxon>
        <taxon>Volvox</taxon>
    </lineage>
</organism>
<evidence type="ECO:0000313" key="2">
    <source>
        <dbReference type="EMBL" id="GLI61385.1"/>
    </source>
</evidence>
<dbReference type="PROSITE" id="PS50206">
    <property type="entry name" value="RHODANESE_3"/>
    <property type="match status" value="1"/>
</dbReference>
<accession>A0ABQ5RV26</accession>
<dbReference type="SMART" id="SM00450">
    <property type="entry name" value="RHOD"/>
    <property type="match status" value="1"/>
</dbReference>
<evidence type="ECO:0000313" key="3">
    <source>
        <dbReference type="Proteomes" id="UP001165090"/>
    </source>
</evidence>
<dbReference type="Pfam" id="PF00581">
    <property type="entry name" value="Rhodanese"/>
    <property type="match status" value="1"/>
</dbReference>
<feature type="domain" description="Rhodanese" evidence="1">
    <location>
        <begin position="76"/>
        <end position="178"/>
    </location>
</feature>
<name>A0ABQ5RV26_9CHLO</name>
<dbReference type="PANTHER" id="PTHR10828:SF38">
    <property type="entry name" value="ARSENICAL-RESISTANCE PROTEIN 2-RELATED"/>
    <property type="match status" value="1"/>
</dbReference>
<sequence length="190" mass="21710">CSCFSFHLVFIAQHAPALLYFARGVAGFFLRSFRRRFFVPDFLRSISVTEMAIAIRPTNQYLEPLQLANVLRHPTQKERILVLDVRDEDFAGGHIRGAVNAPSEEWCNEAHISDIIDKHLDGKDMVVVHCMFSQQRGPRCALRLAKQLSTRPGPAKPIVYVLRGGFNGFVSQYRHDHDLVEGIEDAYWKQ</sequence>
<dbReference type="Gene3D" id="3.40.250.10">
    <property type="entry name" value="Rhodanese-like domain"/>
    <property type="match status" value="1"/>
</dbReference>
<dbReference type="SUPFAM" id="SSF52821">
    <property type="entry name" value="Rhodanese/Cell cycle control phosphatase"/>
    <property type="match status" value="1"/>
</dbReference>
<protein>
    <recommendedName>
        <fullName evidence="1">Rhodanese domain-containing protein</fullName>
    </recommendedName>
</protein>
<dbReference type="InterPro" id="IPR001763">
    <property type="entry name" value="Rhodanese-like_dom"/>
</dbReference>
<evidence type="ECO:0000259" key="1">
    <source>
        <dbReference type="PROSITE" id="PS50206"/>
    </source>
</evidence>
<dbReference type="InterPro" id="IPR036873">
    <property type="entry name" value="Rhodanese-like_dom_sf"/>
</dbReference>
<reference evidence="2 3" key="1">
    <citation type="journal article" date="2023" name="IScience">
        <title>Expanded male sex-determining region conserved during the evolution of homothallism in the green alga Volvox.</title>
        <authorList>
            <person name="Yamamoto K."/>
            <person name="Matsuzaki R."/>
            <person name="Mahakham W."/>
            <person name="Heman W."/>
            <person name="Sekimoto H."/>
            <person name="Kawachi M."/>
            <person name="Minakuchi Y."/>
            <person name="Toyoda A."/>
            <person name="Nozaki H."/>
        </authorList>
    </citation>
    <scope>NUCLEOTIDE SEQUENCE [LARGE SCALE GENOMIC DNA]</scope>
    <source>
        <strain evidence="2 3">NIES-4468</strain>
    </source>
</reference>
<keyword evidence="3" id="KW-1185">Reference proteome</keyword>
<comment type="caution">
    <text evidence="2">The sequence shown here is derived from an EMBL/GenBank/DDBJ whole genome shotgun (WGS) entry which is preliminary data.</text>
</comment>
<feature type="non-terminal residue" evidence="2">
    <location>
        <position position="1"/>
    </location>
</feature>
<gene>
    <name evidence="2" type="ORF">VaNZ11_003753</name>
</gene>